<name>A0A397GX98_9GLOM</name>
<reference evidence="1 2" key="1">
    <citation type="submission" date="2018-08" db="EMBL/GenBank/DDBJ databases">
        <title>Genome and evolution of the arbuscular mycorrhizal fungus Diversispora epigaea (formerly Glomus versiforme) and its bacterial endosymbionts.</title>
        <authorList>
            <person name="Sun X."/>
            <person name="Fei Z."/>
            <person name="Harrison M."/>
        </authorList>
    </citation>
    <scope>NUCLEOTIDE SEQUENCE [LARGE SCALE GENOMIC DNA]</scope>
    <source>
        <strain evidence="1 2">IT104</strain>
    </source>
</reference>
<comment type="caution">
    <text evidence="1">The sequence shown here is derived from an EMBL/GenBank/DDBJ whole genome shotgun (WGS) entry which is preliminary data.</text>
</comment>
<proteinExistence type="predicted"/>
<gene>
    <name evidence="1" type="ORF">Glove_417g35</name>
</gene>
<protein>
    <submittedName>
        <fullName evidence="1">Uncharacterized protein</fullName>
    </submittedName>
</protein>
<dbReference type="Proteomes" id="UP000266861">
    <property type="component" value="Unassembled WGS sequence"/>
</dbReference>
<keyword evidence="2" id="KW-1185">Reference proteome</keyword>
<evidence type="ECO:0000313" key="1">
    <source>
        <dbReference type="EMBL" id="RHZ55277.1"/>
    </source>
</evidence>
<sequence length="68" mass="8282">MKRFVIHVLIYQLQPLKEPEIASPRLLLRIQRRLIEEKYQKQPNYQKRNYKEELEIVKDSLIVNGYLG</sequence>
<accession>A0A397GX98</accession>
<organism evidence="1 2">
    <name type="scientific">Diversispora epigaea</name>
    <dbReference type="NCBI Taxonomy" id="1348612"/>
    <lineage>
        <taxon>Eukaryota</taxon>
        <taxon>Fungi</taxon>
        <taxon>Fungi incertae sedis</taxon>
        <taxon>Mucoromycota</taxon>
        <taxon>Glomeromycotina</taxon>
        <taxon>Glomeromycetes</taxon>
        <taxon>Diversisporales</taxon>
        <taxon>Diversisporaceae</taxon>
        <taxon>Diversispora</taxon>
    </lineage>
</organism>
<evidence type="ECO:0000313" key="2">
    <source>
        <dbReference type="Proteomes" id="UP000266861"/>
    </source>
</evidence>
<dbReference type="AlphaFoldDB" id="A0A397GX98"/>
<dbReference type="EMBL" id="PQFF01000370">
    <property type="protein sequence ID" value="RHZ55277.1"/>
    <property type="molecule type" value="Genomic_DNA"/>
</dbReference>